<evidence type="ECO:0000313" key="1">
    <source>
        <dbReference type="EMBL" id="PMS19750.1"/>
    </source>
</evidence>
<accession>A0A2N7VRH5</accession>
<organism evidence="1 2">
    <name type="scientific">Trinickia dabaoshanensis</name>
    <dbReference type="NCBI Taxonomy" id="564714"/>
    <lineage>
        <taxon>Bacteria</taxon>
        <taxon>Pseudomonadati</taxon>
        <taxon>Pseudomonadota</taxon>
        <taxon>Betaproteobacteria</taxon>
        <taxon>Burkholderiales</taxon>
        <taxon>Burkholderiaceae</taxon>
        <taxon>Trinickia</taxon>
    </lineage>
</organism>
<dbReference type="AlphaFoldDB" id="A0A2N7VRH5"/>
<evidence type="ECO:0000313" key="2">
    <source>
        <dbReference type="Proteomes" id="UP000235616"/>
    </source>
</evidence>
<comment type="caution">
    <text evidence="1">The sequence shown here is derived from an EMBL/GenBank/DDBJ whole genome shotgun (WGS) entry which is preliminary data.</text>
</comment>
<protein>
    <submittedName>
        <fullName evidence="1">Uncharacterized protein</fullName>
    </submittedName>
</protein>
<dbReference type="EMBL" id="PNYA01000010">
    <property type="protein sequence ID" value="PMS19750.1"/>
    <property type="molecule type" value="Genomic_DNA"/>
</dbReference>
<proteinExistence type="predicted"/>
<gene>
    <name evidence="1" type="ORF">C0Z18_13040</name>
</gene>
<name>A0A2N7VRH5_9BURK</name>
<reference evidence="1 2" key="1">
    <citation type="submission" date="2018-01" db="EMBL/GenBank/DDBJ databases">
        <title>Whole genome analyses suggest that Burkholderia sensu lato contains two further novel genera in the rhizoxinica-symbiotica group Mycetohabitans gen. nov., and Trinickia gen. nov.: implications for the evolution of diazotrophy and nodulation in the Burkholderiaceae.</title>
        <authorList>
            <person name="Estrada-de los Santos P."/>
            <person name="Palmer M."/>
            <person name="Chavez-Ramirez B."/>
            <person name="Beukes C."/>
            <person name="Steenkamp E.T."/>
            <person name="Hirsch A.M."/>
            <person name="Manyaka P."/>
            <person name="Maluk M."/>
            <person name="Lafos M."/>
            <person name="Crook M."/>
            <person name="Gross E."/>
            <person name="Simon M.F."/>
            <person name="Bueno dos Reis Junior F."/>
            <person name="Poole P.S."/>
            <person name="Venter S.N."/>
            <person name="James E.K."/>
        </authorList>
    </citation>
    <scope>NUCLEOTIDE SEQUENCE [LARGE SCALE GENOMIC DNA]</scope>
    <source>
        <strain evidence="1 2">GIMN1.004</strain>
    </source>
</reference>
<dbReference type="Proteomes" id="UP000235616">
    <property type="component" value="Unassembled WGS sequence"/>
</dbReference>
<sequence length="68" mass="7493">MSTVSQFCAYSLVRDADGRLLDPSLCTSEPPLSFVPHPRYVGGFFSRLNAPEPPHVLVVYGVQEPEDT</sequence>
<keyword evidence="2" id="KW-1185">Reference proteome</keyword>